<gene>
    <name evidence="1" type="ORF">BTF1_02455</name>
</gene>
<sequence length="195" mass="21916">MALGFIPVVGQIKQGLQIYNGREFFTDRKYEPNDYVWGTVSTVVGGTPKVIGRVFVKYGELEQKAKDLGKVSKVTEEIGWSMPRGGGVIDGRKYSEHALERMAPDTVQVRAELTKRARERAERKGYTFGSDKYMEELKKVDPRGMTPNVVEDIIKTGTRKPGDNPGTWKYVRDEGYVVINDKGDVITVVPAKKKE</sequence>
<reference evidence="1 2" key="1">
    <citation type="journal article" date="2013" name="Genome Announc.">
        <title>Complete Genome Sequence of Bacillus thuringiensis Serovar Israelensis Strain HD-789.</title>
        <authorList>
            <person name="Doggett N.A."/>
            <person name="Stubben C.J."/>
            <person name="Chertkov O."/>
            <person name="Bruce D.C."/>
            <person name="Detter J.C."/>
            <person name="Johnson S.L."/>
            <person name="Han C.S."/>
        </authorList>
    </citation>
    <scope>NUCLEOTIDE SEQUENCE [LARGE SCALE GENOMIC DNA]</scope>
    <source>
        <strain evidence="1 2">HD-789</strain>
    </source>
</reference>
<evidence type="ECO:0000313" key="2">
    <source>
        <dbReference type="Proteomes" id="UP000005257"/>
    </source>
</evidence>
<dbReference type="EMBL" id="CP003763">
    <property type="protein sequence ID" value="AFQ24714.1"/>
    <property type="molecule type" value="Genomic_DNA"/>
</dbReference>
<protein>
    <recommendedName>
        <fullName evidence="3">Pre-toxin TG domain-containing protein</fullName>
    </recommendedName>
</protein>
<evidence type="ECO:0008006" key="3">
    <source>
        <dbReference type="Google" id="ProtNLM"/>
    </source>
</evidence>
<accession>A0A9W3JIQ5</accession>
<dbReference type="KEGG" id="btn:BTF1_02455"/>
<dbReference type="RefSeq" id="WP_003256395.1">
    <property type="nucleotide sequence ID" value="NC_018508.1"/>
</dbReference>
<name>A0A9W3JIQ5_BACTU</name>
<organism evidence="1 2">
    <name type="scientific">Bacillus thuringiensis HD-789</name>
    <dbReference type="NCBI Taxonomy" id="1217737"/>
    <lineage>
        <taxon>Bacteria</taxon>
        <taxon>Bacillati</taxon>
        <taxon>Bacillota</taxon>
        <taxon>Bacilli</taxon>
        <taxon>Bacillales</taxon>
        <taxon>Bacillaceae</taxon>
        <taxon>Bacillus</taxon>
        <taxon>Bacillus cereus group</taxon>
    </lineage>
</organism>
<dbReference type="AlphaFoldDB" id="A0A9W3JIQ5"/>
<proteinExistence type="predicted"/>
<dbReference type="Proteomes" id="UP000005257">
    <property type="component" value="Chromosome"/>
</dbReference>
<evidence type="ECO:0000313" key="1">
    <source>
        <dbReference type="EMBL" id="AFQ24714.1"/>
    </source>
</evidence>